<keyword evidence="5 8" id="KW-1133">Transmembrane helix</keyword>
<dbReference type="GO" id="GO:0042626">
    <property type="term" value="F:ATPase-coupled transmembrane transporter activity"/>
    <property type="evidence" value="ECO:0007669"/>
    <property type="project" value="TreeGrafter"/>
</dbReference>
<dbReference type="AlphaFoldDB" id="A0A8J4PMF1"/>
<dbReference type="FunFam" id="3.40.50.300:FF:006017">
    <property type="entry name" value="ABC transporter H family member 4"/>
    <property type="match status" value="1"/>
</dbReference>
<dbReference type="InterPro" id="IPR027417">
    <property type="entry name" value="P-loop_NTPase"/>
</dbReference>
<feature type="domain" description="ABC transporter" evidence="9">
    <location>
        <begin position="379"/>
        <end position="828"/>
    </location>
</feature>
<keyword evidence="2 8" id="KW-0812">Transmembrane</keyword>
<dbReference type="OrthoDB" id="6500128at2759"/>
<dbReference type="Pfam" id="PF00005">
    <property type="entry name" value="ABC_tran"/>
    <property type="match status" value="1"/>
</dbReference>
<dbReference type="PROSITE" id="PS50893">
    <property type="entry name" value="ABC_TRANSPORTER_2"/>
    <property type="match status" value="1"/>
</dbReference>
<dbReference type="InterPro" id="IPR036640">
    <property type="entry name" value="ABC1_TM_sf"/>
</dbReference>
<organism evidence="10 11">
    <name type="scientific">Polysphondylium violaceum</name>
    <dbReference type="NCBI Taxonomy" id="133409"/>
    <lineage>
        <taxon>Eukaryota</taxon>
        <taxon>Amoebozoa</taxon>
        <taxon>Evosea</taxon>
        <taxon>Eumycetozoa</taxon>
        <taxon>Dictyostelia</taxon>
        <taxon>Dictyosteliales</taxon>
        <taxon>Dictyosteliaceae</taxon>
        <taxon>Polysphondylium</taxon>
    </lineage>
</organism>
<keyword evidence="3" id="KW-0547">Nucleotide-binding</keyword>
<accession>A0A8J4PMF1</accession>
<evidence type="ECO:0000259" key="9">
    <source>
        <dbReference type="PROSITE" id="PS50893"/>
    </source>
</evidence>
<evidence type="ECO:0000313" key="11">
    <source>
        <dbReference type="Proteomes" id="UP000695562"/>
    </source>
</evidence>
<dbReference type="Proteomes" id="UP000695562">
    <property type="component" value="Unassembled WGS sequence"/>
</dbReference>
<evidence type="ECO:0000256" key="3">
    <source>
        <dbReference type="ARBA" id="ARBA00022741"/>
    </source>
</evidence>
<dbReference type="InterPro" id="IPR003439">
    <property type="entry name" value="ABC_transporter-like_ATP-bd"/>
</dbReference>
<comment type="subcellular location">
    <subcellularLocation>
        <location evidence="1">Membrane</location>
        <topology evidence="1">Multi-pass membrane protein</topology>
    </subcellularLocation>
</comment>
<dbReference type="SUPFAM" id="SSF52540">
    <property type="entry name" value="P-loop containing nucleoside triphosphate hydrolases"/>
    <property type="match status" value="1"/>
</dbReference>
<feature type="compositionally biased region" description="Acidic residues" evidence="7">
    <location>
        <begin position="683"/>
        <end position="692"/>
    </location>
</feature>
<proteinExistence type="predicted"/>
<feature type="transmembrane region" description="Helical" evidence="8">
    <location>
        <begin position="14"/>
        <end position="33"/>
    </location>
</feature>
<dbReference type="SUPFAM" id="SSF90123">
    <property type="entry name" value="ABC transporter transmembrane region"/>
    <property type="match status" value="1"/>
</dbReference>
<keyword evidence="6 8" id="KW-0472">Membrane</keyword>
<gene>
    <name evidence="10" type="ORF">CYY_008817</name>
</gene>
<feature type="compositionally biased region" description="Low complexity" evidence="7">
    <location>
        <begin position="640"/>
        <end position="658"/>
    </location>
</feature>
<dbReference type="GO" id="GO:0005524">
    <property type="term" value="F:ATP binding"/>
    <property type="evidence" value="ECO:0007669"/>
    <property type="project" value="UniProtKB-KW"/>
</dbReference>
<keyword evidence="11" id="KW-1185">Reference proteome</keyword>
<dbReference type="GO" id="GO:0016887">
    <property type="term" value="F:ATP hydrolysis activity"/>
    <property type="evidence" value="ECO:0007669"/>
    <property type="project" value="InterPro"/>
</dbReference>
<dbReference type="PANTHER" id="PTHR24221">
    <property type="entry name" value="ATP-BINDING CASSETTE SUB-FAMILY B"/>
    <property type="match status" value="1"/>
</dbReference>
<keyword evidence="4" id="KW-0067">ATP-binding</keyword>
<dbReference type="GO" id="GO:0016020">
    <property type="term" value="C:membrane"/>
    <property type="evidence" value="ECO:0007669"/>
    <property type="project" value="UniProtKB-SubCell"/>
</dbReference>
<sequence length="836" mass="94835">MALPSLIAWMRQKFIDLGWFINGLPITVFYKYLWLRNKTLLFKTITVHYIIPIILELMPWYASKRKIGNYLRTSRVEITHLMSTNGPYSHSMMIKYVILTIYYAILDNFNTHLISIVSLENKLQIRRLVMEKLLYSEIGAFDFLRKKKNIGPAELEFKLSSSINTTISFFTYTVPEFVASLYAFSVEGYYLWSKKKKIDPLIVLHPILIAIYQKVSQKLREHLVEGNELKFKDTYNSAMSKMISNTAEGLSDIQINNLQETQLGLFDNLIDKEMSNTQSLATLVSRTWRSIHSRSVFEFGAEVWVAHKVMERQNINNQEYRTTLLDINRLIRLGNRLFYSLGSFKNIYKHQKKVKKLLNIPTFIEEDSHLKYICRFDELKVSNLKFSYENKFSAFPSLPVLDLQGEMVIYPGKRYALIGQNRSGKSTLNHLLCKLYTPSDGEISMNGIPYSEISRSSIRRMISYVSQRPFIFPGTIMDNIRVGNPSATEEQVLEAADAAGVFAFADDDNLRSSLENLGFSDEINEEDEYDFDEFDLNNNNINGSVVDPIKTTTTTTTTTIIQGVDSPIQPIKSSSVPLASPTSNVPHNTPVKTTSFATPYSPRNTIKTSSFALNRKGSSVSNFSSMTHSASGINVRHRSNSTTEASGQSSSSAAAPPCEEMESNKLVKRVWSVLNLASMGSNDESDDDEDEEERRKNLTPTVVPQLIDAVNHPILNQVVEAGGKNLSGGFAQSIALARIFVRTEAKIIILDESMSQMDAFKKREIIFPKLFQFAERNGITLIIVTHDIVSVQNMVDHIFVLDHGKLVHQGSHKQLMEDNAQVYYKLLGLRKKARSS</sequence>
<feature type="region of interest" description="Disordered" evidence="7">
    <location>
        <begin position="574"/>
        <end position="600"/>
    </location>
</feature>
<dbReference type="InterPro" id="IPR039421">
    <property type="entry name" value="Type_1_exporter"/>
</dbReference>
<evidence type="ECO:0000256" key="1">
    <source>
        <dbReference type="ARBA" id="ARBA00004141"/>
    </source>
</evidence>
<dbReference type="Gene3D" id="3.40.50.300">
    <property type="entry name" value="P-loop containing nucleotide triphosphate hydrolases"/>
    <property type="match status" value="2"/>
</dbReference>
<reference evidence="10" key="1">
    <citation type="submission" date="2020-01" db="EMBL/GenBank/DDBJ databases">
        <title>Development of genomics and gene disruption for Polysphondylium violaceum indicates a role for the polyketide synthase stlB in stalk morphogenesis.</title>
        <authorList>
            <person name="Narita B."/>
            <person name="Kawabe Y."/>
            <person name="Kin K."/>
            <person name="Saito T."/>
            <person name="Gibbs R."/>
            <person name="Kuspa A."/>
            <person name="Muzny D."/>
            <person name="Queller D."/>
            <person name="Richards S."/>
            <person name="Strassman J."/>
            <person name="Sucgang R."/>
            <person name="Worley K."/>
            <person name="Schaap P."/>
        </authorList>
    </citation>
    <scope>NUCLEOTIDE SEQUENCE</scope>
    <source>
        <strain evidence="10">QSvi11</strain>
    </source>
</reference>
<feature type="transmembrane region" description="Helical" evidence="8">
    <location>
        <begin position="40"/>
        <end position="62"/>
    </location>
</feature>
<dbReference type="FunFam" id="1.20.1560.10:FF:000573">
    <property type="entry name" value="ABC transporter H family member 4"/>
    <property type="match status" value="1"/>
</dbReference>
<evidence type="ECO:0000256" key="8">
    <source>
        <dbReference type="SAM" id="Phobius"/>
    </source>
</evidence>
<protein>
    <recommendedName>
        <fullName evidence="9">ABC transporter domain-containing protein</fullName>
    </recommendedName>
</protein>
<dbReference type="InterPro" id="IPR003593">
    <property type="entry name" value="AAA+_ATPase"/>
</dbReference>
<evidence type="ECO:0000256" key="2">
    <source>
        <dbReference type="ARBA" id="ARBA00022692"/>
    </source>
</evidence>
<evidence type="ECO:0000256" key="7">
    <source>
        <dbReference type="SAM" id="MobiDB-lite"/>
    </source>
</evidence>
<evidence type="ECO:0000256" key="4">
    <source>
        <dbReference type="ARBA" id="ARBA00022840"/>
    </source>
</evidence>
<evidence type="ECO:0000256" key="5">
    <source>
        <dbReference type="ARBA" id="ARBA00022989"/>
    </source>
</evidence>
<evidence type="ECO:0000313" key="10">
    <source>
        <dbReference type="EMBL" id="KAF2069864.1"/>
    </source>
</evidence>
<feature type="region of interest" description="Disordered" evidence="7">
    <location>
        <begin position="678"/>
        <end position="700"/>
    </location>
</feature>
<name>A0A8J4PMF1_9MYCE</name>
<dbReference type="SMART" id="SM00382">
    <property type="entry name" value="AAA"/>
    <property type="match status" value="1"/>
</dbReference>
<feature type="compositionally biased region" description="Polar residues" evidence="7">
    <location>
        <begin position="623"/>
        <end position="632"/>
    </location>
</feature>
<feature type="region of interest" description="Disordered" evidence="7">
    <location>
        <begin position="623"/>
        <end position="660"/>
    </location>
</feature>
<dbReference type="EMBL" id="AJWJ01000583">
    <property type="protein sequence ID" value="KAF2069864.1"/>
    <property type="molecule type" value="Genomic_DNA"/>
</dbReference>
<evidence type="ECO:0000256" key="6">
    <source>
        <dbReference type="ARBA" id="ARBA00023136"/>
    </source>
</evidence>
<comment type="caution">
    <text evidence="10">The sequence shown here is derived from an EMBL/GenBank/DDBJ whole genome shotgun (WGS) entry which is preliminary data.</text>
</comment>
<dbReference type="Gene3D" id="1.20.1560.10">
    <property type="entry name" value="ABC transporter type 1, transmembrane domain"/>
    <property type="match status" value="1"/>
</dbReference>
<dbReference type="PANTHER" id="PTHR24221:SF281">
    <property type="entry name" value="ABC TRANSPORTER H FAMILY MEMBER 4"/>
    <property type="match status" value="1"/>
</dbReference>